<name>A0A9N9XKA3_PHYSR</name>
<evidence type="ECO:0000313" key="3">
    <source>
        <dbReference type="Proteomes" id="UP001153712"/>
    </source>
</evidence>
<dbReference type="GO" id="GO:0005868">
    <property type="term" value="C:cytoplasmic dynein complex"/>
    <property type="evidence" value="ECO:0007669"/>
    <property type="project" value="TreeGrafter"/>
</dbReference>
<keyword evidence="3" id="KW-1185">Reference proteome</keyword>
<comment type="similarity">
    <text evidence="1">Belongs to the dynein light chain Tctex-type family.</text>
</comment>
<organism evidence="2 3">
    <name type="scientific">Phyllotreta striolata</name>
    <name type="common">Striped flea beetle</name>
    <name type="synonym">Crioceris striolata</name>
    <dbReference type="NCBI Taxonomy" id="444603"/>
    <lineage>
        <taxon>Eukaryota</taxon>
        <taxon>Metazoa</taxon>
        <taxon>Ecdysozoa</taxon>
        <taxon>Arthropoda</taxon>
        <taxon>Hexapoda</taxon>
        <taxon>Insecta</taxon>
        <taxon>Pterygota</taxon>
        <taxon>Neoptera</taxon>
        <taxon>Endopterygota</taxon>
        <taxon>Coleoptera</taxon>
        <taxon>Polyphaga</taxon>
        <taxon>Cucujiformia</taxon>
        <taxon>Chrysomeloidea</taxon>
        <taxon>Chrysomelidae</taxon>
        <taxon>Galerucinae</taxon>
        <taxon>Alticini</taxon>
        <taxon>Phyllotreta</taxon>
    </lineage>
</organism>
<dbReference type="InterPro" id="IPR005334">
    <property type="entry name" value="Tctex-1-like"/>
</dbReference>
<dbReference type="Gene3D" id="3.30.1140.40">
    <property type="entry name" value="Tctex-1"/>
    <property type="match status" value="1"/>
</dbReference>
<evidence type="ECO:0000313" key="2">
    <source>
        <dbReference type="EMBL" id="CAG9855707.1"/>
    </source>
</evidence>
<protein>
    <recommendedName>
        <fullName evidence="4">Dynein light chain Tctex-type</fullName>
    </recommendedName>
</protein>
<gene>
    <name evidence="2" type="ORF">PHYEVI_LOCUS2153</name>
</gene>
<proteinExistence type="inferred from homology"/>
<dbReference type="Proteomes" id="UP001153712">
    <property type="component" value="Chromosome 11"/>
</dbReference>
<dbReference type="Pfam" id="PF03645">
    <property type="entry name" value="Tctex-1"/>
    <property type="match status" value="1"/>
</dbReference>
<dbReference type="AlphaFoldDB" id="A0A9N9XKA3"/>
<dbReference type="GO" id="GO:0045505">
    <property type="term" value="F:dynein intermediate chain binding"/>
    <property type="evidence" value="ECO:0007669"/>
    <property type="project" value="TreeGrafter"/>
</dbReference>
<dbReference type="OrthoDB" id="10059120at2759"/>
<dbReference type="PANTHER" id="PTHR21255:SF4">
    <property type="entry name" value="DYNEIN LIGHT CHAIN TCTEX-TYPE"/>
    <property type="match status" value="1"/>
</dbReference>
<accession>A0A9N9XKA3</accession>
<reference evidence="2" key="1">
    <citation type="submission" date="2022-01" db="EMBL/GenBank/DDBJ databases">
        <authorList>
            <person name="King R."/>
        </authorList>
    </citation>
    <scope>NUCLEOTIDE SEQUENCE</scope>
</reference>
<evidence type="ECO:0008006" key="4">
    <source>
        <dbReference type="Google" id="ProtNLM"/>
    </source>
</evidence>
<dbReference type="GO" id="GO:0005737">
    <property type="term" value="C:cytoplasm"/>
    <property type="evidence" value="ECO:0007669"/>
    <property type="project" value="TreeGrafter"/>
</dbReference>
<dbReference type="PANTHER" id="PTHR21255">
    <property type="entry name" value="T-COMPLEX-ASSOCIATED-TESTIS-EXPRESSED 1/ DYNEIN LIGHT CHAIN"/>
    <property type="match status" value="1"/>
</dbReference>
<dbReference type="GO" id="GO:0007018">
    <property type="term" value="P:microtubule-based movement"/>
    <property type="evidence" value="ECO:0007669"/>
    <property type="project" value="TreeGrafter"/>
</dbReference>
<sequence length="133" mass="15377">MYRNLNHLSNRFDNASQSYKTIMYDEEDETLFVPDDVNRIIKNTIETNLGDGEYKQERIQMWTSNISEQILSLLSKLNKLFKYIVTCSILQRSGAGLHTASTCYWDNSTDGVCTVRWENKNLYCIVSVYGVAI</sequence>
<dbReference type="InterPro" id="IPR038586">
    <property type="entry name" value="Tctex-1-like_sf"/>
</dbReference>
<dbReference type="EMBL" id="OU900104">
    <property type="protein sequence ID" value="CAG9855707.1"/>
    <property type="molecule type" value="Genomic_DNA"/>
</dbReference>
<evidence type="ECO:0000256" key="1">
    <source>
        <dbReference type="ARBA" id="ARBA00005361"/>
    </source>
</evidence>